<evidence type="ECO:0000313" key="1">
    <source>
        <dbReference type="EMBL" id="KAA8912542.1"/>
    </source>
</evidence>
<reference evidence="1 2" key="1">
    <citation type="submission" date="2019-09" db="EMBL/GenBank/DDBJ databases">
        <title>Draft genome of the ectomycorrhizal ascomycete Sphaerosporella brunnea.</title>
        <authorList>
            <consortium name="DOE Joint Genome Institute"/>
            <person name="Benucci G.M."/>
            <person name="Marozzi G."/>
            <person name="Antonielli L."/>
            <person name="Sanchez S."/>
            <person name="Marco P."/>
            <person name="Wang X."/>
            <person name="Falini L.B."/>
            <person name="Barry K."/>
            <person name="Haridas S."/>
            <person name="Lipzen A."/>
            <person name="Labutti K."/>
            <person name="Grigoriev I.V."/>
            <person name="Murat C."/>
            <person name="Martin F."/>
            <person name="Albertini E."/>
            <person name="Donnini D."/>
            <person name="Bonito G."/>
        </authorList>
    </citation>
    <scope>NUCLEOTIDE SEQUENCE [LARGE SCALE GENOMIC DNA]</scope>
    <source>
        <strain evidence="1 2">Sb_GMNB300</strain>
    </source>
</reference>
<gene>
    <name evidence="1" type="ORF">FN846DRAFT_903535</name>
</gene>
<comment type="caution">
    <text evidence="1">The sequence shown here is derived from an EMBL/GenBank/DDBJ whole genome shotgun (WGS) entry which is preliminary data.</text>
</comment>
<dbReference type="EMBL" id="VXIS01000023">
    <property type="protein sequence ID" value="KAA8912542.1"/>
    <property type="molecule type" value="Genomic_DNA"/>
</dbReference>
<dbReference type="OrthoDB" id="1607513at2759"/>
<keyword evidence="2" id="KW-1185">Reference proteome</keyword>
<dbReference type="InParanoid" id="A0A5J5F6H4"/>
<dbReference type="Proteomes" id="UP000326924">
    <property type="component" value="Unassembled WGS sequence"/>
</dbReference>
<evidence type="ECO:0000313" key="2">
    <source>
        <dbReference type="Proteomes" id="UP000326924"/>
    </source>
</evidence>
<proteinExistence type="predicted"/>
<name>A0A5J5F6H4_9PEZI</name>
<organism evidence="1 2">
    <name type="scientific">Sphaerosporella brunnea</name>
    <dbReference type="NCBI Taxonomy" id="1250544"/>
    <lineage>
        <taxon>Eukaryota</taxon>
        <taxon>Fungi</taxon>
        <taxon>Dikarya</taxon>
        <taxon>Ascomycota</taxon>
        <taxon>Pezizomycotina</taxon>
        <taxon>Pezizomycetes</taxon>
        <taxon>Pezizales</taxon>
        <taxon>Pyronemataceae</taxon>
        <taxon>Sphaerosporella</taxon>
    </lineage>
</organism>
<protein>
    <submittedName>
        <fullName evidence="1">Uncharacterized protein</fullName>
    </submittedName>
</protein>
<sequence>MTNLCMNDHMKLVHPELPRFFEQEAVRFSSHGQPVIVSLKRHYPDDEEPEDEDLLVFLVYSVIRLYLDPTVKDHLIGRNKIGRDIVKLWHGKREDLKFHLRWHIDSGGVISLTLDGWSSISQQGYLAITAHHAEQVGSQLTELKQTLLAFQPVLDMLMCLRYWLKSPEASAEEIATYVHREMDDPSEQPRIPGEDADEIPLLHYIHENGAPSDDELQL</sequence>
<accession>A0A5J5F6H4</accession>
<dbReference type="AlphaFoldDB" id="A0A5J5F6H4"/>